<proteinExistence type="predicted"/>
<feature type="region of interest" description="Disordered" evidence="1">
    <location>
        <begin position="1"/>
        <end position="103"/>
    </location>
</feature>
<sequence length="470" mass="54467">MANDTNGGRPVSSTEQTAQSTTEQVMQSRVKPAEPQTPTVDFNTANKVTQQVHQTNSAAKGMNKTPDAALKNKEELPTNDPPGVPDKDRLNPEPKEKSSHSSRWTAFKERAYALITRSQTQVDKLQVEVKEFEEEHPYARKSIGIGARIIGRVTPWGRVISYTYDGYKPAKDFIEFAKDIYEKELLRYGNNPKAFHEMETAIKDKIIEKLREEVEFFKSYGQKTEYSHNSGFETTYKRQEEIDNIYQKAREIKHKPPSLEATLSKKATPEITEQFNKNSALKALEYEKQLMRGGAEEKYHWMVQQTKKELGDEYFNTSTHPHRSLLFDRFAAEHLRVSGFNEAEVYKAIEQGMSCSVLTDTKKVWDGQKFFDSKYRIYPQEERQVIERTFGVQSKNIEEAKTKNLHFQQEKQSILDGAKITREEYENFQKLQSHQKEPIATQNSKNYHDTSNSRQQPVAQSRQQEQEIER</sequence>
<keyword evidence="3" id="KW-1185">Reference proteome</keyword>
<evidence type="ECO:0000313" key="3">
    <source>
        <dbReference type="Proteomes" id="UP000667802"/>
    </source>
</evidence>
<gene>
    <name evidence="2" type="ORF">G7B40_040030</name>
</gene>
<feature type="compositionally biased region" description="Polar residues" evidence="1">
    <location>
        <begin position="440"/>
        <end position="463"/>
    </location>
</feature>
<feature type="compositionally biased region" description="Low complexity" evidence="1">
    <location>
        <begin position="12"/>
        <end position="24"/>
    </location>
</feature>
<evidence type="ECO:0000256" key="1">
    <source>
        <dbReference type="SAM" id="MobiDB-lite"/>
    </source>
</evidence>
<accession>A0AAP5MCU7</accession>
<dbReference type="Proteomes" id="UP000667802">
    <property type="component" value="Unassembled WGS sequence"/>
</dbReference>
<organism evidence="2 3">
    <name type="scientific">Aetokthonos hydrillicola Thurmond2011</name>
    <dbReference type="NCBI Taxonomy" id="2712845"/>
    <lineage>
        <taxon>Bacteria</taxon>
        <taxon>Bacillati</taxon>
        <taxon>Cyanobacteriota</taxon>
        <taxon>Cyanophyceae</taxon>
        <taxon>Nostocales</taxon>
        <taxon>Hapalosiphonaceae</taxon>
        <taxon>Aetokthonos</taxon>
    </lineage>
</organism>
<dbReference type="EMBL" id="JAALHA020000037">
    <property type="protein sequence ID" value="MDR9900680.1"/>
    <property type="molecule type" value="Genomic_DNA"/>
</dbReference>
<feature type="compositionally biased region" description="Polar residues" evidence="1">
    <location>
        <begin position="36"/>
        <end position="58"/>
    </location>
</feature>
<protein>
    <submittedName>
        <fullName evidence="2">Uncharacterized protein</fullName>
    </submittedName>
</protein>
<feature type="region of interest" description="Disordered" evidence="1">
    <location>
        <begin position="428"/>
        <end position="470"/>
    </location>
</feature>
<reference evidence="3" key="1">
    <citation type="journal article" date="2021" name="Science">
        <title>Hunting the eagle killer: A cyanobacterial neurotoxin causes vacuolar myelinopathy.</title>
        <authorList>
            <person name="Breinlinger S."/>
            <person name="Phillips T.J."/>
            <person name="Haram B.N."/>
            <person name="Mares J."/>
            <person name="Martinez Yerena J.A."/>
            <person name="Hrouzek P."/>
            <person name="Sobotka R."/>
            <person name="Henderson W.M."/>
            <person name="Schmieder P."/>
            <person name="Williams S.M."/>
            <person name="Lauderdale J.D."/>
            <person name="Wilde H.D."/>
            <person name="Gerrin W."/>
            <person name="Kust A."/>
            <person name="Washington J.W."/>
            <person name="Wagner C."/>
            <person name="Geier B."/>
            <person name="Liebeke M."/>
            <person name="Enke H."/>
            <person name="Niedermeyer T.H.J."/>
            <person name="Wilde S.B."/>
        </authorList>
    </citation>
    <scope>NUCLEOTIDE SEQUENCE [LARGE SCALE GENOMIC DNA]</scope>
    <source>
        <strain evidence="3">Thurmond2011</strain>
    </source>
</reference>
<feature type="compositionally biased region" description="Basic and acidic residues" evidence="1">
    <location>
        <begin position="85"/>
        <end position="99"/>
    </location>
</feature>
<dbReference type="RefSeq" id="WP_208344375.1">
    <property type="nucleotide sequence ID" value="NZ_CAWQFN010000496.1"/>
</dbReference>
<evidence type="ECO:0000313" key="2">
    <source>
        <dbReference type="EMBL" id="MDR9900680.1"/>
    </source>
</evidence>
<name>A0AAP5MCU7_9CYAN</name>
<dbReference type="AlphaFoldDB" id="A0AAP5MCU7"/>
<comment type="caution">
    <text evidence="2">The sequence shown here is derived from an EMBL/GenBank/DDBJ whole genome shotgun (WGS) entry which is preliminary data.</text>
</comment>